<dbReference type="InterPro" id="IPR037943">
    <property type="entry name" value="MopB_CT_Nitrate-R-NarG-like"/>
</dbReference>
<keyword evidence="9" id="KW-0500">Molybdenum</keyword>
<evidence type="ECO:0000313" key="20">
    <source>
        <dbReference type="Proteomes" id="UP000825379"/>
    </source>
</evidence>
<proteinExistence type="inferred from homology"/>
<accession>A0AAD1KWG8</accession>
<dbReference type="RefSeq" id="WP_223969214.1">
    <property type="nucleotide sequence ID" value="NZ_AP024927.1"/>
</dbReference>
<keyword evidence="6" id="KW-0813">Transport</keyword>
<dbReference type="SUPFAM" id="SSF53706">
    <property type="entry name" value="Formate dehydrogenase/DMSO reductase, domains 1-3"/>
    <property type="match status" value="1"/>
</dbReference>
<dbReference type="SUPFAM" id="SSF50692">
    <property type="entry name" value="ADC-like"/>
    <property type="match status" value="1"/>
</dbReference>
<keyword evidence="10" id="KW-0479">Metal-binding</keyword>
<reference evidence="19" key="1">
    <citation type="submission" date="2021-07" db="EMBL/GenBank/DDBJ databases">
        <title>Complete genome sequences of four Thermus thermophilus strains isolated from Arima Hot Spring in Japan.</title>
        <authorList>
            <person name="Tomariguchi N."/>
            <person name="Ueno Y."/>
            <person name="Miyazaki K."/>
        </authorList>
    </citation>
    <scope>NUCLEOTIDE SEQUENCE</scope>
    <source>
        <strain evidence="19">AA1-1</strain>
        <plasmid evidence="19">pAA1-1b</plasmid>
    </source>
</reference>
<dbReference type="Proteomes" id="UP000825379">
    <property type="component" value="Plasmid pAA1-1b"/>
</dbReference>
<evidence type="ECO:0000256" key="14">
    <source>
        <dbReference type="ARBA" id="ARBA00023014"/>
    </source>
</evidence>
<dbReference type="CDD" id="cd02776">
    <property type="entry name" value="MopB_CT_Nitrate-R-NarG-like"/>
    <property type="match status" value="1"/>
</dbReference>
<dbReference type="Pfam" id="PF01568">
    <property type="entry name" value="Molydop_binding"/>
    <property type="match status" value="1"/>
</dbReference>
<comment type="subcellular location">
    <subcellularLocation>
        <location evidence="3">Cell membrane</location>
        <topology evidence="3">Peripheral membrane protein</topology>
    </subcellularLocation>
</comment>
<dbReference type="PANTHER" id="PTHR43105">
    <property type="entry name" value="RESPIRATORY NITRATE REDUCTASE"/>
    <property type="match status" value="1"/>
</dbReference>
<dbReference type="InterPro" id="IPR027467">
    <property type="entry name" value="MopterinOxRdtase_cofactor_BS"/>
</dbReference>
<dbReference type="Gene3D" id="3.40.50.12440">
    <property type="match status" value="1"/>
</dbReference>
<geneLocation type="plasmid" evidence="19 20">
    <name>pAA1-1b</name>
</geneLocation>
<keyword evidence="16" id="KW-0472">Membrane</keyword>
<keyword evidence="15" id="KW-0534">Nitrate assimilation</keyword>
<gene>
    <name evidence="19" type="primary">narG</name>
    <name evidence="19" type="ORF">TthAA11_22660</name>
</gene>
<evidence type="ECO:0000256" key="8">
    <source>
        <dbReference type="ARBA" id="ARBA00022485"/>
    </source>
</evidence>
<sequence length="1196" mass="136703">MRDWIKEVENPAERKWEEFYRNRFQHDKRVRTTHGVNCTGSCSWEVFVKDGIVTWELQATDYPSLEAGLPPYEPRGCQRGISFSWYLYSPIRVKYPYAKGALLDLWREAKKAHGDPVAAWEAIQNDPHKRKRYQKARGKGGFRRASWDEVLELIAAAVVSTVKRYGPDRVIGFSPIPAMSQVSYAAGSRFLSLLGGVPMSFYDWYCDLPNASPEIWGEQTDVHESADWYNARFIAVMGSNLNMTRTPDTHFIAEVRHAGAKLTVFSPDFSQVSKYADWWIPIHPGQDGAFWMAVNHVLLKEFYADREVPYFQDYLKRYTDAPFLVEIKDGRPGRYLRANRLAEYAEEENGDFKLLVFDEAKGPRMPMGTLGFRWQKEKGKWNLKLEDPRTGEPLNPRLSLLGVEDEVVLVEFDDFAADRRLKRGVPVKYVATKDGERVAVATVFDLLMAQFGVGRGLPGDYPASYEDDLPYTPAWQEKWTGIHRDTLLAYARAWGENGLKTKGKNLIIIGAGINHWYHNNLMYRAGIVALMLTGSVGVNGGGLAHYVGQEKLANQASWGPIAFATDWGYPPRQQNTPSFHYVHSDQWRYERGFAAYDKTAKGLSDHTIDHQVRAVRKGWLPFFPQFNKSPLEVVAEAEAKGAKTEAEIVQHVVEALKRGELRFAVEDPDAPENWPRVWFIWRGNAIGTSAKGHEYFLKHYLGTHTNTVAEEAAEGHVTEVVYRKPAPEGKLDLVVDLNFRMDTSALYSDIVLPAATWYEKDDLNTTDLHTFINPLQAAVPPAWESKPDWEIFKAIAKKVSELARVHLPRPVKDLVMIPLQHDTPDELAQLEDRDWKRGEVEPIPGKTMPKFRVVERDYTKLYEKFVTLGPTVEKVGVGMHGLTIPVEDFYKELAERQPRLYEGEKRPSLEEARQVAEAILFLDPVSNGELAYRAFLDEEKKTGVKLTDLAEGNRHVRISFKDIVAQPRRQLTTPTWSAIINHGRAYSPYTLNVERLVPWRTLTGRQHFYLDHPNYLAWGEHLPTYKPRPEVHMLQETERAAKEAQGKLMNYITPHGKWSIHSTYSENHRMMTLSRGGYPVWLNDKDAAELGIRDNDWVELFNDNGVFVQRAIVSARIPRGTVFVYHATERTVGIPKSPLRGKRAGMNNSITRARLKPVLMSGGYAQFTYAFNYWGPVGVNRDTWVYVRKLETPPEW</sequence>
<dbReference type="GO" id="GO:0009325">
    <property type="term" value="C:nitrate reductase complex"/>
    <property type="evidence" value="ECO:0007669"/>
    <property type="project" value="InterPro"/>
</dbReference>
<evidence type="ECO:0000256" key="7">
    <source>
        <dbReference type="ARBA" id="ARBA00022475"/>
    </source>
</evidence>
<evidence type="ECO:0000256" key="15">
    <source>
        <dbReference type="ARBA" id="ARBA00023063"/>
    </source>
</evidence>
<comment type="cofactor">
    <cofactor evidence="1">
        <name>Mo-bis(molybdopterin guanine dinucleotide)</name>
        <dbReference type="ChEBI" id="CHEBI:60539"/>
    </cofactor>
</comment>
<dbReference type="GO" id="GO:0005886">
    <property type="term" value="C:plasma membrane"/>
    <property type="evidence" value="ECO:0007669"/>
    <property type="project" value="UniProtKB-SubCell"/>
</dbReference>
<dbReference type="SMART" id="SM00926">
    <property type="entry name" value="Molybdop_Fe4S4"/>
    <property type="match status" value="1"/>
</dbReference>
<evidence type="ECO:0000256" key="4">
    <source>
        <dbReference type="ARBA" id="ARBA00010312"/>
    </source>
</evidence>
<dbReference type="EMBL" id="AP024927">
    <property type="protein sequence ID" value="BCZ88084.1"/>
    <property type="molecule type" value="Genomic_DNA"/>
</dbReference>
<dbReference type="GO" id="GO:0042128">
    <property type="term" value="P:nitrate assimilation"/>
    <property type="evidence" value="ECO:0007669"/>
    <property type="project" value="UniProtKB-KW"/>
</dbReference>
<dbReference type="AlphaFoldDB" id="A0AAD1KWG8"/>
<dbReference type="InterPro" id="IPR006963">
    <property type="entry name" value="Mopterin_OxRdtase_4Fe-4S_dom"/>
</dbReference>
<dbReference type="PROSITE" id="PS51669">
    <property type="entry name" value="4FE4S_MOW_BIS_MGD"/>
    <property type="match status" value="1"/>
</dbReference>
<dbReference type="GO" id="GO:0160182">
    <property type="term" value="F:nitrate reductase (quinone) activity"/>
    <property type="evidence" value="ECO:0007669"/>
    <property type="project" value="UniProtKB-EC"/>
</dbReference>
<evidence type="ECO:0000256" key="6">
    <source>
        <dbReference type="ARBA" id="ARBA00022448"/>
    </source>
</evidence>
<comment type="cofactor">
    <cofactor evidence="2">
        <name>[4Fe-4S] cluster</name>
        <dbReference type="ChEBI" id="CHEBI:49883"/>
    </cofactor>
</comment>
<evidence type="ECO:0000256" key="17">
    <source>
        <dbReference type="ARBA" id="ARBA00048294"/>
    </source>
</evidence>
<keyword evidence="11" id="KW-0249">Electron transport</keyword>
<keyword evidence="7" id="KW-1003">Cell membrane</keyword>
<comment type="similarity">
    <text evidence="4">Belongs to the prokaryotic molybdopterin-containing oxidoreductase family.</text>
</comment>
<evidence type="ECO:0000256" key="5">
    <source>
        <dbReference type="ARBA" id="ARBA00012500"/>
    </source>
</evidence>
<feature type="domain" description="4Fe-4S Mo/W bis-MGD-type" evidence="18">
    <location>
        <begin position="27"/>
        <end position="91"/>
    </location>
</feature>
<keyword evidence="14" id="KW-0411">Iron-sulfur</keyword>
<dbReference type="InterPro" id="IPR050123">
    <property type="entry name" value="Prok_molybdopt-oxidoreductase"/>
</dbReference>
<dbReference type="InterPro" id="IPR006657">
    <property type="entry name" value="MoPterin_dinucl-bd_dom"/>
</dbReference>
<evidence type="ECO:0000256" key="11">
    <source>
        <dbReference type="ARBA" id="ARBA00022982"/>
    </source>
</evidence>
<keyword evidence="8" id="KW-0004">4Fe-4S</keyword>
<dbReference type="InterPro" id="IPR009010">
    <property type="entry name" value="Asp_de-COase-like_dom_sf"/>
</dbReference>
<dbReference type="PANTHER" id="PTHR43105:SF2">
    <property type="entry name" value="RESPIRATORY NITRATE REDUCTASE 2 ALPHA CHAIN"/>
    <property type="match status" value="1"/>
</dbReference>
<evidence type="ECO:0000256" key="3">
    <source>
        <dbReference type="ARBA" id="ARBA00004202"/>
    </source>
</evidence>
<dbReference type="PROSITE" id="PS00551">
    <property type="entry name" value="MOLYBDOPTERIN_PROK_1"/>
    <property type="match status" value="1"/>
</dbReference>
<comment type="catalytic activity">
    <reaction evidence="17">
        <text>nitrate + a quinol = a quinone + nitrite + H2O</text>
        <dbReference type="Rhea" id="RHEA:56144"/>
        <dbReference type="ChEBI" id="CHEBI:15377"/>
        <dbReference type="ChEBI" id="CHEBI:16301"/>
        <dbReference type="ChEBI" id="CHEBI:17632"/>
        <dbReference type="ChEBI" id="CHEBI:24646"/>
        <dbReference type="ChEBI" id="CHEBI:132124"/>
        <dbReference type="EC" id="1.7.5.1"/>
    </reaction>
</comment>
<evidence type="ECO:0000256" key="2">
    <source>
        <dbReference type="ARBA" id="ARBA00001966"/>
    </source>
</evidence>
<dbReference type="CDD" id="cd02750">
    <property type="entry name" value="MopB_Nitrate-R-NarG-like"/>
    <property type="match status" value="1"/>
</dbReference>
<dbReference type="GO" id="GO:0046872">
    <property type="term" value="F:metal ion binding"/>
    <property type="evidence" value="ECO:0007669"/>
    <property type="project" value="UniProtKB-KW"/>
</dbReference>
<dbReference type="InterPro" id="IPR006468">
    <property type="entry name" value="NarG"/>
</dbReference>
<keyword evidence="13" id="KW-0408">Iron</keyword>
<evidence type="ECO:0000256" key="16">
    <source>
        <dbReference type="ARBA" id="ARBA00023136"/>
    </source>
</evidence>
<dbReference type="GO" id="GO:0051539">
    <property type="term" value="F:4 iron, 4 sulfur cluster binding"/>
    <property type="evidence" value="ECO:0007669"/>
    <property type="project" value="UniProtKB-KW"/>
</dbReference>
<evidence type="ECO:0000256" key="1">
    <source>
        <dbReference type="ARBA" id="ARBA00001942"/>
    </source>
</evidence>
<protein>
    <recommendedName>
        <fullName evidence="5">nitrate reductase (quinone)</fullName>
        <ecNumber evidence="5">1.7.5.1</ecNumber>
    </recommendedName>
</protein>
<evidence type="ECO:0000259" key="18">
    <source>
        <dbReference type="PROSITE" id="PS51669"/>
    </source>
</evidence>
<dbReference type="InterPro" id="IPR006656">
    <property type="entry name" value="Mopterin_OxRdtase"/>
</dbReference>
<evidence type="ECO:0000256" key="10">
    <source>
        <dbReference type="ARBA" id="ARBA00022723"/>
    </source>
</evidence>
<evidence type="ECO:0000313" key="19">
    <source>
        <dbReference type="EMBL" id="BCZ88084.1"/>
    </source>
</evidence>
<dbReference type="Pfam" id="PF00384">
    <property type="entry name" value="Molybdopterin"/>
    <property type="match status" value="1"/>
</dbReference>
<dbReference type="EC" id="1.7.5.1" evidence="5"/>
<organism evidence="19 20">
    <name type="scientific">Thermus thermophilus</name>
    <dbReference type="NCBI Taxonomy" id="274"/>
    <lineage>
        <taxon>Bacteria</taxon>
        <taxon>Thermotogati</taxon>
        <taxon>Deinococcota</taxon>
        <taxon>Deinococci</taxon>
        <taxon>Thermales</taxon>
        <taxon>Thermaceae</taxon>
        <taxon>Thermus</taxon>
    </lineage>
</organism>
<dbReference type="GO" id="GO:0043546">
    <property type="term" value="F:molybdopterin cofactor binding"/>
    <property type="evidence" value="ECO:0007669"/>
    <property type="project" value="InterPro"/>
</dbReference>
<evidence type="ECO:0000256" key="13">
    <source>
        <dbReference type="ARBA" id="ARBA00023004"/>
    </source>
</evidence>
<name>A0AAD1KWG8_THETH</name>
<keyword evidence="19" id="KW-0614">Plasmid</keyword>
<evidence type="ECO:0000256" key="12">
    <source>
        <dbReference type="ARBA" id="ARBA00023002"/>
    </source>
</evidence>
<evidence type="ECO:0000256" key="9">
    <source>
        <dbReference type="ARBA" id="ARBA00022505"/>
    </source>
</evidence>
<dbReference type="NCBIfam" id="TIGR01580">
    <property type="entry name" value="narG"/>
    <property type="match status" value="1"/>
</dbReference>
<dbReference type="PROSITE" id="PS00932">
    <property type="entry name" value="MOLYBDOPTERIN_PROK_3"/>
    <property type="match status" value="1"/>
</dbReference>
<dbReference type="InterPro" id="IPR006655">
    <property type="entry name" value="Mopterin_OxRdtase_prok_CS"/>
</dbReference>
<keyword evidence="12" id="KW-0560">Oxidoreductase</keyword>